<protein>
    <submittedName>
        <fullName evidence="1">Type II secretion system protein F</fullName>
    </submittedName>
</protein>
<name>A0AC61Y5A8_9FLAO</name>
<keyword evidence="2" id="KW-1185">Reference proteome</keyword>
<proteinExistence type="predicted"/>
<reference evidence="1" key="1">
    <citation type="submission" date="2019-09" db="EMBL/GenBank/DDBJ databases">
        <authorList>
            <person name="Rodrigo-Torres L."/>
            <person name="Arahal R. D."/>
            <person name="Lucena T."/>
        </authorList>
    </citation>
    <scope>NUCLEOTIDE SEQUENCE</scope>
    <source>
        <strain evidence="1">ISS653</strain>
    </source>
</reference>
<dbReference type="Proteomes" id="UP000356253">
    <property type="component" value="Unassembled WGS sequence"/>
</dbReference>
<sequence length="370" mass="42645">MKITAENNKVLSKKTKKRKWNFSLRRKINLKKKEAFYREFSILLRSGIDFNTALLLLEKQEQSELLVSILQEVRKKIIKGKSLYVALEESGNFTPYEVFSIKIGEETRQLTKVFDQLNIYFKRKLKIRRQIISALTYPLLVIVITMGVLYFMLSYVVPMFSSIFSQFGKDLPAITQIVINISQSFKTFSAFLAGSVLMIFLFHTYMKKNQDYLLFVSNLLLKIPLVGNLIKKIYLARFCQSLSLLLSAKTPLLNSLDLVNKILVFAPFNTSIVRIKKKITKGESFYRSLSEEPLFPAKLISLTQIGEETNELDLMYSELSQQYEEEIEHYTKVLGTVIEPVMIVIIGSIVGFIMVALYSPIFNLSKILEN</sequence>
<accession>A0AC61Y5A8</accession>
<dbReference type="EMBL" id="CABVMM010000003">
    <property type="protein sequence ID" value="VVU99582.1"/>
    <property type="molecule type" value="Genomic_DNA"/>
</dbReference>
<evidence type="ECO:0000313" key="2">
    <source>
        <dbReference type="Proteomes" id="UP000356253"/>
    </source>
</evidence>
<evidence type="ECO:0000313" key="1">
    <source>
        <dbReference type="EMBL" id="VVU99582.1"/>
    </source>
</evidence>
<gene>
    <name evidence="1" type="primary">epsF</name>
    <name evidence="1" type="ORF">FVB9532_00837</name>
</gene>
<organism evidence="1 2">
    <name type="scientific">Mesonia oceanica</name>
    <dbReference type="NCBI Taxonomy" id="2687242"/>
    <lineage>
        <taxon>Bacteria</taxon>
        <taxon>Pseudomonadati</taxon>
        <taxon>Bacteroidota</taxon>
        <taxon>Flavobacteriia</taxon>
        <taxon>Flavobacteriales</taxon>
        <taxon>Flavobacteriaceae</taxon>
        <taxon>Mesonia</taxon>
    </lineage>
</organism>
<comment type="caution">
    <text evidence="1">The sequence shown here is derived from an EMBL/GenBank/DDBJ whole genome shotgun (WGS) entry which is preliminary data.</text>
</comment>